<proteinExistence type="predicted"/>
<reference evidence="1" key="2">
    <citation type="submission" date="2025-09" db="UniProtKB">
        <authorList>
            <consortium name="Ensembl"/>
        </authorList>
    </citation>
    <scope>IDENTIFICATION</scope>
</reference>
<reference evidence="1" key="1">
    <citation type="submission" date="2025-08" db="UniProtKB">
        <authorList>
            <consortium name="Ensembl"/>
        </authorList>
    </citation>
    <scope>IDENTIFICATION</scope>
</reference>
<dbReference type="GeneTree" id="ENSGT00940000154922"/>
<sequence>MKFDNVMAEINGFGRFQQRTIFLLVIPRMTLPFHFLLNNFIATIPPHHCDISTLDDGGLFRNLSLEERLAVSVPIQQDGSPNSCQMFAEPQYHLLLNSSSNFTDLPMVPCQNGWTFDTTIVKSTLATEVRVLSFSTTYFACEIEIKNTTLAC</sequence>
<dbReference type="Ensembl" id="ENSAPOT00000027100.1">
    <property type="protein sequence ID" value="ENSAPOP00000017729.1"/>
    <property type="gene ID" value="ENSAPOG00000000768.1"/>
</dbReference>
<dbReference type="Proteomes" id="UP000257200">
    <property type="component" value="Unplaced"/>
</dbReference>
<organism evidence="1 2">
    <name type="scientific">Acanthochromis polyacanthus</name>
    <name type="common">spiny chromis</name>
    <dbReference type="NCBI Taxonomy" id="80966"/>
    <lineage>
        <taxon>Eukaryota</taxon>
        <taxon>Metazoa</taxon>
        <taxon>Chordata</taxon>
        <taxon>Craniata</taxon>
        <taxon>Vertebrata</taxon>
        <taxon>Euteleostomi</taxon>
        <taxon>Actinopterygii</taxon>
        <taxon>Neopterygii</taxon>
        <taxon>Teleostei</taxon>
        <taxon>Neoteleostei</taxon>
        <taxon>Acanthomorphata</taxon>
        <taxon>Ovalentaria</taxon>
        <taxon>Pomacentridae</taxon>
        <taxon>Acanthochromis</taxon>
    </lineage>
</organism>
<name>A0A3Q1FMP9_9TELE</name>
<dbReference type="InParanoid" id="A0A3Q1FMP9"/>
<evidence type="ECO:0000313" key="2">
    <source>
        <dbReference type="Proteomes" id="UP000257200"/>
    </source>
</evidence>
<protein>
    <submittedName>
        <fullName evidence="1">Uncharacterized protein</fullName>
    </submittedName>
</protein>
<evidence type="ECO:0000313" key="1">
    <source>
        <dbReference type="Ensembl" id="ENSAPOP00000017729.1"/>
    </source>
</evidence>
<accession>A0A3Q1FMP9</accession>
<dbReference type="AlphaFoldDB" id="A0A3Q1FMP9"/>
<dbReference type="STRING" id="80966.ENSAPOP00000017729"/>
<keyword evidence="2" id="KW-1185">Reference proteome</keyword>